<sequence>MAPQAARVLATHTTAVVVPDLLTIVPRQQDSRNCARNTIEDTIATSVPRPRTPPL</sequence>
<evidence type="ECO:0000313" key="3">
    <source>
        <dbReference type="Proteomes" id="UP001642520"/>
    </source>
</evidence>
<proteinExistence type="predicted"/>
<gene>
    <name evidence="2" type="ORF">XYLVIOL_LOCUS3573</name>
</gene>
<protein>
    <submittedName>
        <fullName evidence="2">Uncharacterized protein</fullName>
    </submittedName>
</protein>
<evidence type="ECO:0000313" key="2">
    <source>
        <dbReference type="EMBL" id="CAL7938929.1"/>
    </source>
</evidence>
<comment type="caution">
    <text evidence="2">The sequence shown here is derived from an EMBL/GenBank/DDBJ whole genome shotgun (WGS) entry which is preliminary data.</text>
</comment>
<organism evidence="2 3">
    <name type="scientific">Xylocopa violacea</name>
    <name type="common">Violet carpenter bee</name>
    <name type="synonym">Apis violacea</name>
    <dbReference type="NCBI Taxonomy" id="135666"/>
    <lineage>
        <taxon>Eukaryota</taxon>
        <taxon>Metazoa</taxon>
        <taxon>Ecdysozoa</taxon>
        <taxon>Arthropoda</taxon>
        <taxon>Hexapoda</taxon>
        <taxon>Insecta</taxon>
        <taxon>Pterygota</taxon>
        <taxon>Neoptera</taxon>
        <taxon>Endopterygota</taxon>
        <taxon>Hymenoptera</taxon>
        <taxon>Apocrita</taxon>
        <taxon>Aculeata</taxon>
        <taxon>Apoidea</taxon>
        <taxon>Anthophila</taxon>
        <taxon>Apidae</taxon>
        <taxon>Xylocopa</taxon>
        <taxon>Xylocopa</taxon>
    </lineage>
</organism>
<accession>A0ABP1ND42</accession>
<dbReference type="Proteomes" id="UP001642520">
    <property type="component" value="Unassembled WGS sequence"/>
</dbReference>
<evidence type="ECO:0000256" key="1">
    <source>
        <dbReference type="SAM" id="MobiDB-lite"/>
    </source>
</evidence>
<dbReference type="EMBL" id="CAXAJV020001289">
    <property type="protein sequence ID" value="CAL7938929.1"/>
    <property type="molecule type" value="Genomic_DNA"/>
</dbReference>
<name>A0ABP1ND42_XYLVO</name>
<feature type="region of interest" description="Disordered" evidence="1">
    <location>
        <begin position="33"/>
        <end position="55"/>
    </location>
</feature>
<keyword evidence="3" id="KW-1185">Reference proteome</keyword>
<reference evidence="2 3" key="1">
    <citation type="submission" date="2024-08" db="EMBL/GenBank/DDBJ databases">
        <authorList>
            <person name="Will J Nash"/>
            <person name="Angela Man"/>
            <person name="Seanna McTaggart"/>
            <person name="Kendall Baker"/>
            <person name="Tom Barker"/>
            <person name="Leah Catchpole"/>
            <person name="Alex Durrant"/>
            <person name="Karim Gharbi"/>
            <person name="Naomi Irish"/>
            <person name="Gemy Kaithakottil"/>
            <person name="Debby Ku"/>
            <person name="Aaliyah Providence"/>
            <person name="Felix Shaw"/>
            <person name="David Swarbreck"/>
            <person name="Chris Watkins"/>
            <person name="Ann M. McCartney"/>
            <person name="Giulio Formenti"/>
            <person name="Alice Mouton"/>
            <person name="Noel Vella"/>
            <person name="Bjorn M von Reumont"/>
            <person name="Adriana Vella"/>
            <person name="Wilfried Haerty"/>
        </authorList>
    </citation>
    <scope>NUCLEOTIDE SEQUENCE [LARGE SCALE GENOMIC DNA]</scope>
</reference>